<evidence type="ECO:0000313" key="2">
    <source>
        <dbReference type="EMBL" id="MFC4543400.1"/>
    </source>
</evidence>
<evidence type="ECO:0000313" key="3">
    <source>
        <dbReference type="Proteomes" id="UP001595898"/>
    </source>
</evidence>
<dbReference type="InterPro" id="IPR040624">
    <property type="entry name" value="HalOD1"/>
</dbReference>
<comment type="caution">
    <text evidence="2">The sequence shown here is derived from an EMBL/GenBank/DDBJ whole genome shotgun (WGS) entry which is preliminary data.</text>
</comment>
<accession>A0ABD5PS71</accession>
<reference evidence="2 3" key="1">
    <citation type="journal article" date="2019" name="Int. J. Syst. Evol. Microbiol.">
        <title>The Global Catalogue of Microorganisms (GCM) 10K type strain sequencing project: providing services to taxonomists for standard genome sequencing and annotation.</title>
        <authorList>
            <consortium name="The Broad Institute Genomics Platform"/>
            <consortium name="The Broad Institute Genome Sequencing Center for Infectious Disease"/>
            <person name="Wu L."/>
            <person name="Ma J."/>
        </authorList>
    </citation>
    <scope>NUCLEOTIDE SEQUENCE [LARGE SCALE GENOMIC DNA]</scope>
    <source>
        <strain evidence="2 3">WLHS5</strain>
    </source>
</reference>
<dbReference type="EMBL" id="JBHSFA010000007">
    <property type="protein sequence ID" value="MFC4543400.1"/>
    <property type="molecule type" value="Genomic_DNA"/>
</dbReference>
<dbReference type="AlphaFoldDB" id="A0ABD5PS71"/>
<gene>
    <name evidence="2" type="ORF">ACFO5R_15830</name>
</gene>
<evidence type="ECO:0000259" key="1">
    <source>
        <dbReference type="Pfam" id="PF18545"/>
    </source>
</evidence>
<protein>
    <submittedName>
        <fullName evidence="2">HalOD1 output domain-containing protein</fullName>
    </submittedName>
</protein>
<sequence>MTESIDSTDDDIVTCRDLDTSRESPAIQIVDIVADLEDADPAEIDPIYNCVDGLIADLFSSPPPAAAEAELTFTYQGYRIHVQQDGTTTFCHAP</sequence>
<dbReference type="Proteomes" id="UP001595898">
    <property type="component" value="Unassembled WGS sequence"/>
</dbReference>
<organism evidence="2 3">
    <name type="scientific">Halosolutus amylolyticus</name>
    <dbReference type="NCBI Taxonomy" id="2932267"/>
    <lineage>
        <taxon>Archaea</taxon>
        <taxon>Methanobacteriati</taxon>
        <taxon>Methanobacteriota</taxon>
        <taxon>Stenosarchaea group</taxon>
        <taxon>Halobacteria</taxon>
        <taxon>Halobacteriales</taxon>
        <taxon>Natrialbaceae</taxon>
        <taxon>Halosolutus</taxon>
    </lineage>
</organism>
<feature type="domain" description="Halobacterial output" evidence="1">
    <location>
        <begin position="22"/>
        <end position="89"/>
    </location>
</feature>
<name>A0ABD5PS71_9EURY</name>
<dbReference type="RefSeq" id="WP_250139924.1">
    <property type="nucleotide sequence ID" value="NZ_JALIQP010000002.1"/>
</dbReference>
<proteinExistence type="predicted"/>
<dbReference type="Pfam" id="PF18545">
    <property type="entry name" value="HalOD1"/>
    <property type="match status" value="1"/>
</dbReference>
<keyword evidence="3" id="KW-1185">Reference proteome</keyword>